<dbReference type="GO" id="GO:0012505">
    <property type="term" value="C:endomembrane system"/>
    <property type="evidence" value="ECO:0007669"/>
    <property type="project" value="UniProtKB-SubCell"/>
</dbReference>
<comment type="subcellular location">
    <subcellularLocation>
        <location evidence="1">Endomembrane system</location>
        <topology evidence="1">Peripheral membrane protein</topology>
    </subcellularLocation>
</comment>
<dbReference type="PANTHER" id="PTHR12894">
    <property type="entry name" value="CNH DOMAIN CONTAINING"/>
    <property type="match status" value="1"/>
</dbReference>
<feature type="region of interest" description="Disordered" evidence="5">
    <location>
        <begin position="559"/>
        <end position="585"/>
    </location>
</feature>
<dbReference type="PANTHER" id="PTHR12894:SF49">
    <property type="entry name" value="VAM6_VPS39-LIKE PROTEIN"/>
    <property type="match status" value="1"/>
</dbReference>
<feature type="region of interest" description="Disordered" evidence="5">
    <location>
        <begin position="1481"/>
        <end position="1504"/>
    </location>
</feature>
<dbReference type="SUPFAM" id="SSF160991">
    <property type="entry name" value="CV3147-like"/>
    <property type="match status" value="1"/>
</dbReference>
<sequence length="2024" mass="220463">MRESFRIGVDVGGTNTDGVILDPLANSTSSRGILAWTKHPTTPNPSEGIENVITTLLRDAKVDVSSVASVTIGTTHFINAVVEKDQNRLKPVAVIRLCGPFSRDVPPGIDWPPDLRDMICAYCGFVDGGLELDGQLIKSIKETQIAEECEKIKQKGIKSIVINGIFSPLDVIEKQEEVVGDWVKKYYPEADVVLSKEGLFDYRTLAEKHDLNAMFVVANLGYLERENAAILNASILSFARKTILSFQKAIHRLKLDCPVFITQNDGTILPAPLAARLPIHTFSSGPTNSMCGAAFLVQGCHHKESMLVVDIGGTTTDCGMLLPSGLPRQAASVTEVSGVRLNFSCPDVKSIGLGGGSIVRKSAPSSPLTIGPDSVGHRIQQEALVFGGKVHTATDYAVVSQNHTSIGDATLSLNVLKEDVVKEYETVVKNMLERIIDTMKTNAEDIPVLLVGGGAVLAPDKLDGASTVEKPEYAGVANAIGAAIARVSGIVDTIVSTSEQSNHTAMEEVSKAAIEKAVSSGALRETVNIAEIDDIPLPYIANKSRIIVKAIGDFDFSAPSKSTSLSPPDDDDADEDSIADKKPLQGGSSIQAMTAAEIVAYKLTVNSSREWIISEIDLEWIMIGCYILGTGGGGIPYPHFIKCRELLRKGAVMRVISPDDLLDDAVVATGGGKGSPAVGIEKLSGDEMMHSQRVLYAQVGYQPTATIALEIGGGNGLQGLFLGASCNMNLPTVDGDWMGRAYPVGWQITPVVWGGDKPQFIPQVICDGNGNTMIFLEGTTEKLVERAFRAALSEMGGHVACARGPITGAKTKAYAVRHTVSFSWRIGRAVALCRAKNEIDYVSEAIISEAGGPESAKVLFKGKIVQVERRTVKGHLFGEITIKAADVSGSGNEFSGSMKIPFKNENLVAKTVTEDGAEEVVASVPDLICVCDAANGEAIGTPEYKYGLLVVVIGIQASDKWTATPRDRLGSLIYRSDRNSGGPSTATHVTVDLHPNSFVASGMAPFSDPKTVIAGIKEKVESLTVQGVLYVGTALGNLLVYGIDELAENDSEIASLVEVKKNLTRRAIEQMGFIRDINSLVVLSEMTTTLFPLPTLSPPTVLTQAKAAFSFTIHSFTQDFDAEGKPSQPDVKTIPTLITYLVVGCRRKVVIYTWKDGEAQEVKEAPLAHSARAMSFMTNECICFAYSPTEYAVFNMSSMTAVDVTMPITTSTTASGMGAFSGLTGYMTLGLGAKAKPSVSQIDEDNTLVFKDHEGYFIGHDGKPSRIGSIEWPAPPEEIGMSFHNLGVFRTVPAPEPTSDQHQNPNFYPTTVLQIRSSLTLRPTQTISYPFIPPVTPTASTPQNASVRLLTASPVSKSPLYLVTTPTDRTAAAAEGSAIWQFCMKPWSEQIDELIISCQYSDALTLVDTIDPKILPDKDARKTRIRALHAVSLFRTSKFDAAIDTFTELNINPAKVVALYPDTVAGRLSVVPDRWIPLFGGPAPPDDAPATPSSDSSKNASQDKAPIDAVEQLAAFPSTGSIRGRFKTGLSALIAPTTSKDDDSASISSKTKRTVPDDFKRSIETLVRYLSDRRPKVDAALAAMGITPANQSHKTPSLNETSVEDLFALPNAPLSALTPEQLLRFAQIVYTALFKSYLIIRPGLLGPLCRVPNWCEVSEVEEELRAHRKFGELIDLYKGKKMHDKALELLKQLSEEEEDMLDKLQPSIFYLQRLGPEYLELIFMASRWIFDADRNMAFEIFTSEDVELPRTAVADYLEGIEPSLCAKYLEYLIDERKEESTEFHDRLAELYLSMTLIARKRGDNLHKDMHTKLLQFIDSTSHYSVDHLYGILSSEDLFEARAILLGRLGRHDQALELYAYRLHDYMKAEEYCKRYYRAESETSSIYLTLLRIYLQPTVKDAHDYLHPALDLISRHSPRLDAVETLKLLPPLVTAEDIRTFLVDALRAPIFDNRVLRGISKSRNDQLSRKLMILQTKRVKVTDSRMYVFLVCGSKVILRCLSLADAHNVISGWGIALSLCIRLGI</sequence>
<dbReference type="EMBL" id="FUEG01000002">
    <property type="protein sequence ID" value="SJK99731.1"/>
    <property type="molecule type" value="Genomic_DNA"/>
</dbReference>
<dbReference type="Pfam" id="PF01968">
    <property type="entry name" value="Hydantoinase_A"/>
    <property type="match status" value="1"/>
</dbReference>
<evidence type="ECO:0000256" key="3">
    <source>
        <dbReference type="ARBA" id="ARBA00038201"/>
    </source>
</evidence>
<dbReference type="PROSITE" id="PS50236">
    <property type="entry name" value="CHCR"/>
    <property type="match status" value="1"/>
</dbReference>
<dbReference type="InterPro" id="IPR043129">
    <property type="entry name" value="ATPase_NBD"/>
</dbReference>
<accession>A0A284QTK8</accession>
<dbReference type="GO" id="GO:0006914">
    <property type="term" value="P:autophagy"/>
    <property type="evidence" value="ECO:0007669"/>
    <property type="project" value="TreeGrafter"/>
</dbReference>
<dbReference type="Pfam" id="PF10366">
    <property type="entry name" value="Vps39_1"/>
    <property type="match status" value="1"/>
</dbReference>
<protein>
    <recommendedName>
        <fullName evidence="6">CNH domain-containing protein</fullName>
    </recommendedName>
</protein>
<dbReference type="Gene3D" id="3.40.1610.10">
    <property type="entry name" value="CV3147-like domain"/>
    <property type="match status" value="1"/>
</dbReference>
<dbReference type="InterPro" id="IPR010318">
    <property type="entry name" value="S-Me-THD_N"/>
</dbReference>
<reference evidence="8" key="1">
    <citation type="journal article" date="2017" name="Nat. Ecol. Evol.">
        <title>Genome expansion and lineage-specific genetic innovations in the forest pathogenic fungi Armillaria.</title>
        <authorList>
            <person name="Sipos G."/>
            <person name="Prasanna A.N."/>
            <person name="Walter M.C."/>
            <person name="O'Connor E."/>
            <person name="Balint B."/>
            <person name="Krizsan K."/>
            <person name="Kiss B."/>
            <person name="Hess J."/>
            <person name="Varga T."/>
            <person name="Slot J."/>
            <person name="Riley R."/>
            <person name="Boka B."/>
            <person name="Rigling D."/>
            <person name="Barry K."/>
            <person name="Lee J."/>
            <person name="Mihaltcheva S."/>
            <person name="LaButti K."/>
            <person name="Lipzen A."/>
            <person name="Waldron R."/>
            <person name="Moloney N.M."/>
            <person name="Sperisen C."/>
            <person name="Kredics L."/>
            <person name="Vagvoelgyi C."/>
            <person name="Patrignani A."/>
            <person name="Fitzpatrick D."/>
            <person name="Nagy I."/>
            <person name="Doyle S."/>
            <person name="Anderson J.B."/>
            <person name="Grigoriev I.V."/>
            <person name="Gueldener U."/>
            <person name="Muensterkoetter M."/>
            <person name="Nagy L.G."/>
        </authorList>
    </citation>
    <scope>NUCLEOTIDE SEQUENCE [LARGE SCALE GENOMIC DNA]</scope>
    <source>
        <strain evidence="8">C18/9</strain>
    </source>
</reference>
<dbReference type="FunFam" id="3.40.1610.10:FF:000001">
    <property type="entry name" value="Hydantoinase, putative"/>
    <property type="match status" value="1"/>
</dbReference>
<evidence type="ECO:0000256" key="4">
    <source>
        <dbReference type="PROSITE-ProRule" id="PRU01006"/>
    </source>
</evidence>
<proteinExistence type="inferred from homology"/>
<dbReference type="GO" id="GO:0006886">
    <property type="term" value="P:intracellular protein transport"/>
    <property type="evidence" value="ECO:0007669"/>
    <property type="project" value="UniProtKB-UniRule"/>
</dbReference>
<dbReference type="Gene3D" id="2.40.390.10">
    <property type="entry name" value="CV3147-like"/>
    <property type="match status" value="1"/>
</dbReference>
<dbReference type="InterPro" id="IPR002821">
    <property type="entry name" value="Hydantoinase_A"/>
</dbReference>
<evidence type="ECO:0000259" key="6">
    <source>
        <dbReference type="PROSITE" id="PS50219"/>
    </source>
</evidence>
<feature type="compositionally biased region" description="Acidic residues" evidence="5">
    <location>
        <begin position="568"/>
        <end position="577"/>
    </location>
</feature>
<evidence type="ECO:0000256" key="2">
    <source>
        <dbReference type="ARBA" id="ARBA00023136"/>
    </source>
</evidence>
<name>A0A284QTK8_ARMOS</name>
<gene>
    <name evidence="7" type="ORF">ARMOST_03042</name>
</gene>
<comment type="similarity">
    <text evidence="3">Belongs to the VAM6/VPS39 family.</text>
</comment>
<dbReference type="Proteomes" id="UP000219338">
    <property type="component" value="Unassembled WGS sequence"/>
</dbReference>
<dbReference type="SUPFAM" id="SSF53067">
    <property type="entry name" value="Actin-like ATPase domain"/>
    <property type="match status" value="2"/>
</dbReference>
<dbReference type="Pfam" id="PF05378">
    <property type="entry name" value="Hydant_A_N"/>
    <property type="match status" value="1"/>
</dbReference>
<dbReference type="InterPro" id="IPR024071">
    <property type="entry name" value="S-Me-THD_C_sf"/>
</dbReference>
<dbReference type="InterPro" id="IPR000547">
    <property type="entry name" value="Clathrin_H-chain/VPS_repeat"/>
</dbReference>
<organism evidence="7 8">
    <name type="scientific">Armillaria ostoyae</name>
    <name type="common">Armillaria root rot fungus</name>
    <dbReference type="NCBI Taxonomy" id="47428"/>
    <lineage>
        <taxon>Eukaryota</taxon>
        <taxon>Fungi</taxon>
        <taxon>Dikarya</taxon>
        <taxon>Basidiomycota</taxon>
        <taxon>Agaricomycotina</taxon>
        <taxon>Agaricomycetes</taxon>
        <taxon>Agaricomycetidae</taxon>
        <taxon>Agaricales</taxon>
        <taxon>Marasmiineae</taxon>
        <taxon>Physalacriaceae</taxon>
        <taxon>Armillaria</taxon>
    </lineage>
</organism>
<evidence type="ECO:0000313" key="8">
    <source>
        <dbReference type="Proteomes" id="UP000219338"/>
    </source>
</evidence>
<evidence type="ECO:0000256" key="1">
    <source>
        <dbReference type="ARBA" id="ARBA00004184"/>
    </source>
</evidence>
<dbReference type="Pfam" id="PF20906">
    <property type="entry name" value="S-Me-THD_C"/>
    <property type="match status" value="1"/>
</dbReference>
<dbReference type="GO" id="GO:0034058">
    <property type="term" value="P:endosomal vesicle fusion"/>
    <property type="evidence" value="ECO:0007669"/>
    <property type="project" value="TreeGrafter"/>
</dbReference>
<feature type="repeat" description="CHCR" evidence="4">
    <location>
        <begin position="1740"/>
        <end position="1898"/>
    </location>
</feature>
<keyword evidence="8" id="KW-1185">Reference proteome</keyword>
<dbReference type="Pfam" id="PF00780">
    <property type="entry name" value="CNH"/>
    <property type="match status" value="1"/>
</dbReference>
<feature type="compositionally biased region" description="Low complexity" evidence="5">
    <location>
        <begin position="1488"/>
        <end position="1497"/>
    </location>
</feature>
<feature type="domain" description="CNH" evidence="6">
    <location>
        <begin position="1014"/>
        <end position="1342"/>
    </location>
</feature>
<dbReference type="InterPro" id="IPR027479">
    <property type="entry name" value="S-Me-THD_N_sf"/>
</dbReference>
<dbReference type="PROSITE" id="PS50219">
    <property type="entry name" value="CNH"/>
    <property type="match status" value="1"/>
</dbReference>
<dbReference type="GO" id="GO:0016787">
    <property type="term" value="F:hydrolase activity"/>
    <property type="evidence" value="ECO:0007669"/>
    <property type="project" value="InterPro"/>
</dbReference>
<dbReference type="InterPro" id="IPR048350">
    <property type="entry name" value="S-Me-THD-like_C"/>
</dbReference>
<evidence type="ECO:0000256" key="5">
    <source>
        <dbReference type="SAM" id="MobiDB-lite"/>
    </source>
</evidence>
<dbReference type="InterPro" id="IPR032914">
    <property type="entry name" value="Vam6/VPS39/TRAP1"/>
</dbReference>
<dbReference type="GO" id="GO:0000329">
    <property type="term" value="C:fungal-type vacuole membrane"/>
    <property type="evidence" value="ECO:0007669"/>
    <property type="project" value="TreeGrafter"/>
</dbReference>
<keyword evidence="2" id="KW-0472">Membrane</keyword>
<dbReference type="Pfam" id="PF06032">
    <property type="entry name" value="S-Me-THD_N"/>
    <property type="match status" value="1"/>
</dbReference>
<dbReference type="InterPro" id="IPR019452">
    <property type="entry name" value="VPS39/TGF_beta_rcpt-assoc_1"/>
</dbReference>
<dbReference type="OrthoDB" id="5325112at2759"/>
<dbReference type="InterPro" id="IPR001180">
    <property type="entry name" value="CNH_dom"/>
</dbReference>
<dbReference type="Gene3D" id="3.30.420.40">
    <property type="match status" value="1"/>
</dbReference>
<dbReference type="STRING" id="47428.A0A284QTK8"/>
<evidence type="ECO:0000313" key="7">
    <source>
        <dbReference type="EMBL" id="SJK99731.1"/>
    </source>
</evidence>
<dbReference type="InterPro" id="IPR008040">
    <property type="entry name" value="Hydant_A_N"/>
</dbReference>